<sequence>MPDSRAAEERLTNSPIEAAYREKTPGSAALAAEARELFPSGITHDARHLKPYGLYVDKAAGPIKWDVDGNDYVDFFGGHGALLLGHADPRVTAATQEAVAEGTQFAAGQRREIAWAKAVKRLYPAVERVRFTSSGTEATLMGLRLARDFTGKNKVIRFRTHFHGWHDHMTHGVASHFDGKSTPGVLGGVTDAVVLVDPNEPEQLKRVLAEDSDIAAAIIEPIGGSTGYTPLAPGFLAMLREETAKHGVLLIMDEVVSGFRLAPGGATEAFGVTPDLTSWAKILAGGMPGGAIGGRQDILDALDFDAAAAKGRDKIGHPGTFNANPVSAAAGTAALTIIAEGDACARANETGRALREALNRVIADKGVPWAVYGDFSIFHLFMQDGHPVADPFAFDPLSLPTVAMKDRPKELIRLLRLAMLVNGVDLNPACGGLVSSTHGTAEVDRAAEALSASIDMLRRAGQI</sequence>
<comment type="similarity">
    <text evidence="3">Belongs to the class-III pyridoxal-phosphate-dependent aminotransferase family.</text>
</comment>
<comment type="cofactor">
    <cofactor evidence="1">
        <name>pyridoxal 5'-phosphate</name>
        <dbReference type="ChEBI" id="CHEBI:597326"/>
    </cofactor>
</comment>
<comment type="caution">
    <text evidence="4">The sequence shown here is derived from an EMBL/GenBank/DDBJ whole genome shotgun (WGS) entry which is preliminary data.</text>
</comment>
<protein>
    <submittedName>
        <fullName evidence="4">Glutamate-1-semialdehyde 2,1-aminomutase</fullName>
    </submittedName>
</protein>
<proteinExistence type="inferred from homology"/>
<dbReference type="AlphaFoldDB" id="A0A8G2BLY4"/>
<dbReference type="InterPro" id="IPR049704">
    <property type="entry name" value="Aminotrans_3_PPA_site"/>
</dbReference>
<dbReference type="InterPro" id="IPR015424">
    <property type="entry name" value="PyrdxlP-dep_Trfase"/>
</dbReference>
<dbReference type="PANTHER" id="PTHR43713">
    <property type="entry name" value="GLUTAMATE-1-SEMIALDEHYDE 2,1-AMINOMUTASE"/>
    <property type="match status" value="1"/>
</dbReference>
<keyword evidence="5" id="KW-1185">Reference proteome</keyword>
<dbReference type="Gene3D" id="3.40.640.10">
    <property type="entry name" value="Type I PLP-dependent aspartate aminotransferase-like (Major domain)"/>
    <property type="match status" value="1"/>
</dbReference>
<accession>A0A8G2BLY4</accession>
<dbReference type="InterPro" id="IPR005814">
    <property type="entry name" value="Aminotrans_3"/>
</dbReference>
<dbReference type="GO" id="GO:0030170">
    <property type="term" value="F:pyridoxal phosphate binding"/>
    <property type="evidence" value="ECO:0007669"/>
    <property type="project" value="InterPro"/>
</dbReference>
<dbReference type="Proteomes" id="UP000198615">
    <property type="component" value="Unassembled WGS sequence"/>
</dbReference>
<dbReference type="Gene3D" id="3.90.1150.10">
    <property type="entry name" value="Aspartate Aminotransferase, domain 1"/>
    <property type="match status" value="1"/>
</dbReference>
<evidence type="ECO:0000256" key="1">
    <source>
        <dbReference type="ARBA" id="ARBA00001933"/>
    </source>
</evidence>
<dbReference type="SUPFAM" id="SSF53383">
    <property type="entry name" value="PLP-dependent transferases"/>
    <property type="match status" value="1"/>
</dbReference>
<organism evidence="4 5">
    <name type="scientific">Thalassobaculum litoreum DSM 18839</name>
    <dbReference type="NCBI Taxonomy" id="1123362"/>
    <lineage>
        <taxon>Bacteria</taxon>
        <taxon>Pseudomonadati</taxon>
        <taxon>Pseudomonadota</taxon>
        <taxon>Alphaproteobacteria</taxon>
        <taxon>Rhodospirillales</taxon>
        <taxon>Thalassobaculaceae</taxon>
        <taxon>Thalassobaculum</taxon>
    </lineage>
</organism>
<dbReference type="RefSeq" id="WP_093154036.1">
    <property type="nucleotide sequence ID" value="NZ_FNBW01000018.1"/>
</dbReference>
<evidence type="ECO:0000256" key="2">
    <source>
        <dbReference type="ARBA" id="ARBA00022898"/>
    </source>
</evidence>
<dbReference type="EMBL" id="FNBW01000018">
    <property type="protein sequence ID" value="SDG46892.1"/>
    <property type="molecule type" value="Genomic_DNA"/>
</dbReference>
<dbReference type="OrthoDB" id="9801834at2"/>
<dbReference type="GO" id="GO:0008483">
    <property type="term" value="F:transaminase activity"/>
    <property type="evidence" value="ECO:0007669"/>
    <property type="project" value="InterPro"/>
</dbReference>
<gene>
    <name evidence="4" type="ORF">SAMN05660686_04518</name>
</gene>
<name>A0A8G2BLY4_9PROT</name>
<dbReference type="InterPro" id="IPR015422">
    <property type="entry name" value="PyrdxlP-dep_Trfase_small"/>
</dbReference>
<dbReference type="PANTHER" id="PTHR43713:SF3">
    <property type="entry name" value="GLUTAMATE-1-SEMIALDEHYDE 2,1-AMINOMUTASE 1, CHLOROPLASTIC-RELATED"/>
    <property type="match status" value="1"/>
</dbReference>
<dbReference type="InterPro" id="IPR015421">
    <property type="entry name" value="PyrdxlP-dep_Trfase_major"/>
</dbReference>
<dbReference type="Pfam" id="PF00202">
    <property type="entry name" value="Aminotran_3"/>
    <property type="match status" value="1"/>
</dbReference>
<evidence type="ECO:0000256" key="3">
    <source>
        <dbReference type="RuleBase" id="RU003560"/>
    </source>
</evidence>
<dbReference type="PROSITE" id="PS00600">
    <property type="entry name" value="AA_TRANSFER_CLASS_3"/>
    <property type="match status" value="1"/>
</dbReference>
<evidence type="ECO:0000313" key="4">
    <source>
        <dbReference type="EMBL" id="SDG46892.1"/>
    </source>
</evidence>
<reference evidence="4 5" key="1">
    <citation type="submission" date="2016-10" db="EMBL/GenBank/DDBJ databases">
        <authorList>
            <person name="Varghese N."/>
            <person name="Submissions S."/>
        </authorList>
    </citation>
    <scope>NUCLEOTIDE SEQUENCE [LARGE SCALE GENOMIC DNA]</scope>
    <source>
        <strain evidence="4 5">DSM 18839</strain>
    </source>
</reference>
<keyword evidence="2 3" id="KW-0663">Pyridoxal phosphate</keyword>
<evidence type="ECO:0000313" key="5">
    <source>
        <dbReference type="Proteomes" id="UP000198615"/>
    </source>
</evidence>